<evidence type="ECO:0000313" key="9">
    <source>
        <dbReference type="Proteomes" id="UP000634455"/>
    </source>
</evidence>
<dbReference type="InterPro" id="IPR029061">
    <property type="entry name" value="THDP-binding"/>
</dbReference>
<keyword evidence="2" id="KW-0479">Metal-binding</keyword>
<dbReference type="EMBL" id="BMZF01000002">
    <property type="protein sequence ID" value="GHA47377.1"/>
    <property type="molecule type" value="Genomic_DNA"/>
</dbReference>
<accession>A0ABQ3CYJ9</accession>
<dbReference type="Pfam" id="PF20169">
    <property type="entry name" value="DUF6537"/>
    <property type="match status" value="1"/>
</dbReference>
<dbReference type="CDD" id="cd07034">
    <property type="entry name" value="TPP_PYR_PFOR_IOR-alpha_like"/>
    <property type="match status" value="1"/>
</dbReference>
<dbReference type="InterPro" id="IPR011766">
    <property type="entry name" value="TPP_enzyme_TPP-bd"/>
</dbReference>
<dbReference type="Pfam" id="PF02775">
    <property type="entry name" value="TPP_enzyme_C"/>
    <property type="match status" value="1"/>
</dbReference>
<dbReference type="InterPro" id="IPR046667">
    <property type="entry name" value="DUF6537"/>
</dbReference>
<name>A0ABQ3CYJ9_9RHOB</name>
<dbReference type="InterPro" id="IPR002869">
    <property type="entry name" value="Pyrv_flavodox_OxRed_cen"/>
</dbReference>
<evidence type="ECO:0000313" key="8">
    <source>
        <dbReference type="EMBL" id="GHA47377.1"/>
    </source>
</evidence>
<evidence type="ECO:0000256" key="6">
    <source>
        <dbReference type="ARBA" id="ARBA00023014"/>
    </source>
</evidence>
<dbReference type="InterPro" id="IPR051457">
    <property type="entry name" value="2-oxoacid:Fd_oxidoreductase"/>
</dbReference>
<comment type="caution">
    <text evidence="8">The sequence shown here is derived from an EMBL/GenBank/DDBJ whole genome shotgun (WGS) entry which is preliminary data.</text>
</comment>
<protein>
    <submittedName>
        <fullName evidence="8">MFS transporter</fullName>
    </submittedName>
</protein>
<dbReference type="PANTHER" id="PTHR48084">
    <property type="entry name" value="2-OXOGLUTARATE OXIDOREDUCTASE SUBUNIT KORB-RELATED"/>
    <property type="match status" value="1"/>
</dbReference>
<reference evidence="9" key="1">
    <citation type="journal article" date="2019" name="Int. J. Syst. Evol. Microbiol.">
        <title>The Global Catalogue of Microorganisms (GCM) 10K type strain sequencing project: providing services to taxonomists for standard genome sequencing and annotation.</title>
        <authorList>
            <consortium name="The Broad Institute Genomics Platform"/>
            <consortium name="The Broad Institute Genome Sequencing Center for Infectious Disease"/>
            <person name="Wu L."/>
            <person name="Ma J."/>
        </authorList>
    </citation>
    <scope>NUCLEOTIDE SEQUENCE [LARGE SCALE GENOMIC DNA]</scope>
    <source>
        <strain evidence="9">KCTC 32465</strain>
    </source>
</reference>
<keyword evidence="2" id="KW-0004">4Fe-4S</keyword>
<keyword evidence="1" id="KW-0813">Transport</keyword>
<dbReference type="NCBIfam" id="NF009589">
    <property type="entry name" value="PRK13030.1"/>
    <property type="match status" value="1"/>
</dbReference>
<evidence type="ECO:0000259" key="7">
    <source>
        <dbReference type="PROSITE" id="PS51379"/>
    </source>
</evidence>
<evidence type="ECO:0000256" key="4">
    <source>
        <dbReference type="ARBA" id="ARBA00023002"/>
    </source>
</evidence>
<dbReference type="Gene3D" id="3.40.920.10">
    <property type="entry name" value="Pyruvate-ferredoxin oxidoreductase, PFOR, domain III"/>
    <property type="match status" value="1"/>
</dbReference>
<dbReference type="SUPFAM" id="SSF52922">
    <property type="entry name" value="TK C-terminal domain-like"/>
    <property type="match status" value="1"/>
</dbReference>
<dbReference type="PANTHER" id="PTHR48084:SF3">
    <property type="entry name" value="SUBUNIT OF PYRUVATE:FLAVODOXIN OXIDOREDUCTASE"/>
    <property type="match status" value="1"/>
</dbReference>
<dbReference type="RefSeq" id="WP_189639525.1">
    <property type="nucleotide sequence ID" value="NZ_BMZF01000002.1"/>
</dbReference>
<organism evidence="8 9">
    <name type="scientific">Paramylibacter ulvae</name>
    <dbReference type="NCBI Taxonomy" id="1651968"/>
    <lineage>
        <taxon>Bacteria</taxon>
        <taxon>Pseudomonadati</taxon>
        <taxon>Pseudomonadota</taxon>
        <taxon>Alphaproteobacteria</taxon>
        <taxon>Rhodobacterales</taxon>
        <taxon>Paracoccaceae</taxon>
        <taxon>Paramylibacter</taxon>
    </lineage>
</organism>
<proteinExistence type="predicted"/>
<dbReference type="PROSITE" id="PS51379">
    <property type="entry name" value="4FE4S_FER_2"/>
    <property type="match status" value="1"/>
</dbReference>
<dbReference type="InterPro" id="IPR002880">
    <property type="entry name" value="Pyrv_Fd/Flavodoxin_OxRdtase_N"/>
</dbReference>
<dbReference type="InterPro" id="IPR017896">
    <property type="entry name" value="4Fe4S_Fe-S-bd"/>
</dbReference>
<dbReference type="Proteomes" id="UP000634455">
    <property type="component" value="Unassembled WGS sequence"/>
</dbReference>
<keyword evidence="6" id="KW-0411">Iron-sulfur</keyword>
<dbReference type="Gene3D" id="3.40.50.970">
    <property type="match status" value="2"/>
</dbReference>
<feature type="domain" description="4Fe-4S ferredoxin-type" evidence="7">
    <location>
        <begin position="622"/>
        <end position="651"/>
    </location>
</feature>
<keyword evidence="4" id="KW-0560">Oxidoreductase</keyword>
<keyword evidence="5" id="KW-0408">Iron</keyword>
<evidence type="ECO:0000256" key="3">
    <source>
        <dbReference type="ARBA" id="ARBA00022982"/>
    </source>
</evidence>
<dbReference type="SUPFAM" id="SSF52518">
    <property type="entry name" value="Thiamin diphosphate-binding fold (THDP-binding)"/>
    <property type="match status" value="2"/>
</dbReference>
<dbReference type="InterPro" id="IPR009014">
    <property type="entry name" value="Transketo_C/PFOR_II"/>
</dbReference>
<keyword evidence="3" id="KW-0249">Electron transport</keyword>
<sequence>MTKHSITLDDKFDLNQNRIFISGTQALVRLCLMQAQKDNLAGFNTAGYVTGYRGSPLGGLDQQFGRAKKHTDAANIVFEPGLNEDIAATAVWGTQQAQLRGDGKYDGVFSMWYGKGPGVDRSGDVFRHANMAGTSPLGGALVIMGDDHTCESSTTAHQSDYALMDAMIPVFYPATVSEILEYGLHGWAMSRFAGVWCGIKCVKDNVESSGSVDVHPDRYKTIVPDDFDMPKDGLNIRLNDMPAVQEARMHQHKFDAVLAYQRANGLNHVTLNGGKKPKIGIVSTGKSYLDVLQALEELGIDETRAAALGLSVFKVAMPWPLEPTSIAKFCEGLDQVIIVEEKRGLIEGQLREQLYGQKNAPSIIGKKDENGAHLFQPEMALNPIQIAAAVGERLMAMPKGKSLANKVADLKARMEVSKIELPVARGVVFCAGCPHNSSTVLPEGARGYAGIGCHWMAQFMERNVEGYTQMGGEGANWIGESKFSKIDHVFQNLGDGTFNHSGLLALRAAVASNVNITYKILYNDAVAMTGGQTHEGGLSAYDIVREVIAAGVNNVEYVTEDPSRIDRAQLASGITVHHRDDLMKVQESMTTLKGVSVLLYDQTCASEKRRRRKRGKMADDPRRIYINPDVCEGCGDCGEQSNCVAIQPLDTPLGRKRMIDQSVCNKDFSCTNGFCPSFVTVTGGVPRKNAVKNHALPDLPEPVNKAALDKTYSILVTGVGGTGVVTIGALLGMAAHLDGKGSGIIDMAGLAQKGGSVFSHVKLAPSPEDIKSIRVSSGTADLLLGCDVIVSAGNPALSTLSKTSAALVNTHEQMPREFAQHRDFKLPSNLMHRRLLDTVGDENLTMLDASDYATKLVGDSIGANLFMLGVAYQKGLIPLELDSILDAIEINGMAVEMNKTAFTFGRQWVLDKSSVDALLPQVVAPKPETLDTIMADRFARLKDYQNEAYAQDYRGFMDGIIAKGASGDFAISVAKHLFKLMAYKDEYEVARLYSLPSFRQGLEQAFTGDLKLKIALAPPVLSRSDKVTGKAKKINFGPWVLALFKVLAKGKSLRGTTYDPFGYTSERRMERGLIATYKQSILDVLDQQIDPETALEIANIPDAIRGYGHVKLAAIQKAEKTRAELLARAKDTIDITKTAAQ</sequence>
<dbReference type="InterPro" id="IPR019752">
    <property type="entry name" value="Pyrv/ketoisovalerate_OxRed_cat"/>
</dbReference>
<evidence type="ECO:0000256" key="1">
    <source>
        <dbReference type="ARBA" id="ARBA00022448"/>
    </source>
</evidence>
<gene>
    <name evidence="8" type="ORF">GCM10008927_10240</name>
</gene>
<dbReference type="Pfam" id="PF01558">
    <property type="entry name" value="POR"/>
    <property type="match status" value="1"/>
</dbReference>
<evidence type="ECO:0000256" key="2">
    <source>
        <dbReference type="ARBA" id="ARBA00022485"/>
    </source>
</evidence>
<dbReference type="NCBIfam" id="NF009588">
    <property type="entry name" value="PRK13029.1"/>
    <property type="match status" value="1"/>
</dbReference>
<dbReference type="SUPFAM" id="SSF53323">
    <property type="entry name" value="Pyruvate-ferredoxin oxidoreductase, PFOR, domain III"/>
    <property type="match status" value="1"/>
</dbReference>
<keyword evidence="9" id="KW-1185">Reference proteome</keyword>
<evidence type="ECO:0000256" key="5">
    <source>
        <dbReference type="ARBA" id="ARBA00023004"/>
    </source>
</evidence>